<dbReference type="AlphaFoldDB" id="A0A9D1JD56"/>
<dbReference type="InterPro" id="IPR036890">
    <property type="entry name" value="HATPase_C_sf"/>
</dbReference>
<reference evidence="3" key="1">
    <citation type="submission" date="2020-10" db="EMBL/GenBank/DDBJ databases">
        <authorList>
            <person name="Gilroy R."/>
        </authorList>
    </citation>
    <scope>NUCLEOTIDE SEQUENCE</scope>
    <source>
        <strain evidence="3">ChiW13-3771</strain>
    </source>
</reference>
<evidence type="ECO:0000313" key="3">
    <source>
        <dbReference type="EMBL" id="HIR88171.1"/>
    </source>
</evidence>
<keyword evidence="1" id="KW-0812">Transmembrane</keyword>
<dbReference type="CDD" id="cd16935">
    <property type="entry name" value="HATPase_AgrC-ComD-like"/>
    <property type="match status" value="1"/>
</dbReference>
<dbReference type="PANTHER" id="PTHR40448">
    <property type="entry name" value="TWO-COMPONENT SENSOR HISTIDINE KINASE"/>
    <property type="match status" value="1"/>
</dbReference>
<dbReference type="SUPFAM" id="SSF55874">
    <property type="entry name" value="ATPase domain of HSP90 chaperone/DNA topoisomerase II/histidine kinase"/>
    <property type="match status" value="1"/>
</dbReference>
<feature type="transmembrane region" description="Helical" evidence="1">
    <location>
        <begin position="264"/>
        <end position="283"/>
    </location>
</feature>
<dbReference type="GO" id="GO:0042802">
    <property type="term" value="F:identical protein binding"/>
    <property type="evidence" value="ECO:0007669"/>
    <property type="project" value="TreeGrafter"/>
</dbReference>
<feature type="transmembrane region" description="Helical" evidence="1">
    <location>
        <begin position="237"/>
        <end position="258"/>
    </location>
</feature>
<feature type="transmembrane region" description="Helical" evidence="1">
    <location>
        <begin position="207"/>
        <end position="230"/>
    </location>
</feature>
<gene>
    <name evidence="3" type="ORF">IAC96_04395</name>
</gene>
<evidence type="ECO:0000256" key="1">
    <source>
        <dbReference type="SAM" id="Phobius"/>
    </source>
</evidence>
<evidence type="ECO:0000259" key="2">
    <source>
        <dbReference type="Pfam" id="PF14501"/>
    </source>
</evidence>
<dbReference type="Gene3D" id="3.30.565.10">
    <property type="entry name" value="Histidine kinase-like ATPase, C-terminal domain"/>
    <property type="match status" value="1"/>
</dbReference>
<protein>
    <submittedName>
        <fullName evidence="3">GHKL domain-containing protein</fullName>
    </submittedName>
</protein>
<organism evidence="3 4">
    <name type="scientific">Candidatus Fimimorpha faecalis</name>
    <dbReference type="NCBI Taxonomy" id="2840824"/>
    <lineage>
        <taxon>Bacteria</taxon>
        <taxon>Bacillati</taxon>
        <taxon>Bacillota</taxon>
        <taxon>Clostridia</taxon>
        <taxon>Eubacteriales</taxon>
        <taxon>Candidatus Fimimorpha</taxon>
    </lineage>
</organism>
<feature type="transmembrane region" description="Helical" evidence="1">
    <location>
        <begin position="384"/>
        <end position="406"/>
    </location>
</feature>
<keyword evidence="1" id="KW-0472">Membrane</keyword>
<sequence length="639" mass="73792">MMTSLKFYMKIFLILALSSLFFLFLHFFDNKYTYSTSQPANGILVLTNEDIENDPLRFLCRGWCFYPDELLTPKDLTQAGSSKYMVYRDIGEQTNFVSNYNITPHGCGSYVLHLFLPNTEASYSLELPEIYSAYRLYIDETLLLEVGNPDPESYEPLTQNRMITFKAAGMTTILLAVSDYSHFYSGLVYPPAFGSTLALNITRFIRLSVSVIICTSSLIIGLLAIYFGIYTKHPSSWLFALLCTCTGISHSYILVHSLFALPIFPWYGLEIFFIYITTLLIIILQNRICNIPKRFAFISNSICVLFAGFSLFYGLFSSFLTIPFIQQFSWILVIFKAIIAVYLLITTFFSIFKQEKKTFPLIDASIFYGSAFLWDRLLPDYEPIYGGWFAEWGSLIFVFAIGYTLWSEMVQGYSYGILFAEQNRQTSKQLAMQVSYSQQIQEQIESNRKLNHDLRHHLRVLNTIAQENNDENIQNYLKEMDSWIQTSILTTPILFCNHPTVDALLRYYYSFAKENQIEISLQIAIPENLPLSDIELCSILGNLLENAIEACLRQSNSIRSITLKTHENKFTFFLLIENTYNGRLEKQNDRFISQKNRTYSRFGIGIESVRDILNRYHGTMDIYPEQLLFKIGITIPLSK</sequence>
<dbReference type="Pfam" id="PF14501">
    <property type="entry name" value="HATPase_c_5"/>
    <property type="match status" value="1"/>
</dbReference>
<reference evidence="3" key="2">
    <citation type="journal article" date="2021" name="PeerJ">
        <title>Extensive microbial diversity within the chicken gut microbiome revealed by metagenomics and culture.</title>
        <authorList>
            <person name="Gilroy R."/>
            <person name="Ravi A."/>
            <person name="Getino M."/>
            <person name="Pursley I."/>
            <person name="Horton D.L."/>
            <person name="Alikhan N.F."/>
            <person name="Baker D."/>
            <person name="Gharbi K."/>
            <person name="Hall N."/>
            <person name="Watson M."/>
            <person name="Adriaenssens E.M."/>
            <person name="Foster-Nyarko E."/>
            <person name="Jarju S."/>
            <person name="Secka A."/>
            <person name="Antonio M."/>
            <person name="Oren A."/>
            <person name="Chaudhuri R.R."/>
            <person name="La Ragione R."/>
            <person name="Hildebrand F."/>
            <person name="Pallen M.J."/>
        </authorList>
    </citation>
    <scope>NUCLEOTIDE SEQUENCE</scope>
    <source>
        <strain evidence="3">ChiW13-3771</strain>
    </source>
</reference>
<proteinExistence type="predicted"/>
<accession>A0A9D1JD56</accession>
<comment type="caution">
    <text evidence="3">The sequence shown here is derived from an EMBL/GenBank/DDBJ whole genome shotgun (WGS) entry which is preliminary data.</text>
</comment>
<evidence type="ECO:0000313" key="4">
    <source>
        <dbReference type="Proteomes" id="UP000824201"/>
    </source>
</evidence>
<name>A0A9D1JD56_9FIRM</name>
<feature type="transmembrane region" description="Helical" evidence="1">
    <location>
        <begin position="328"/>
        <end position="352"/>
    </location>
</feature>
<dbReference type="PANTHER" id="PTHR40448:SF1">
    <property type="entry name" value="TWO-COMPONENT SENSOR HISTIDINE KINASE"/>
    <property type="match status" value="1"/>
</dbReference>
<dbReference type="EMBL" id="DVHN01000051">
    <property type="protein sequence ID" value="HIR88171.1"/>
    <property type="molecule type" value="Genomic_DNA"/>
</dbReference>
<feature type="domain" description="Sensor histidine kinase NatK-like C-terminal" evidence="2">
    <location>
        <begin position="534"/>
        <end position="636"/>
    </location>
</feature>
<feature type="transmembrane region" description="Helical" evidence="1">
    <location>
        <begin position="295"/>
        <end position="316"/>
    </location>
</feature>
<dbReference type="Proteomes" id="UP000824201">
    <property type="component" value="Unassembled WGS sequence"/>
</dbReference>
<keyword evidence="1" id="KW-1133">Transmembrane helix</keyword>
<dbReference type="InterPro" id="IPR032834">
    <property type="entry name" value="NatK-like_C"/>
</dbReference>